<organism evidence="6 7">
    <name type="scientific">Halorussus gelatinilyticus</name>
    <dbReference type="NCBI Taxonomy" id="2937524"/>
    <lineage>
        <taxon>Archaea</taxon>
        <taxon>Methanobacteriati</taxon>
        <taxon>Methanobacteriota</taxon>
        <taxon>Stenosarchaea group</taxon>
        <taxon>Halobacteria</taxon>
        <taxon>Halobacteriales</taxon>
        <taxon>Haladaptataceae</taxon>
        <taxon>Halorussus</taxon>
    </lineage>
</organism>
<dbReference type="Pfam" id="PF13412">
    <property type="entry name" value="HTH_24"/>
    <property type="match status" value="1"/>
</dbReference>
<feature type="compositionally biased region" description="Basic and acidic residues" evidence="4">
    <location>
        <begin position="166"/>
        <end position="176"/>
    </location>
</feature>
<feature type="region of interest" description="Disordered" evidence="4">
    <location>
        <begin position="154"/>
        <end position="176"/>
    </location>
</feature>
<dbReference type="GO" id="GO:0005829">
    <property type="term" value="C:cytosol"/>
    <property type="evidence" value="ECO:0007669"/>
    <property type="project" value="TreeGrafter"/>
</dbReference>
<dbReference type="PROSITE" id="PS50956">
    <property type="entry name" value="HTH_ASNC_2"/>
    <property type="match status" value="1"/>
</dbReference>
<dbReference type="InterPro" id="IPR036388">
    <property type="entry name" value="WH-like_DNA-bd_sf"/>
</dbReference>
<dbReference type="SMART" id="SM00344">
    <property type="entry name" value="HTH_ASNC"/>
    <property type="match status" value="1"/>
</dbReference>
<dbReference type="PANTHER" id="PTHR30154">
    <property type="entry name" value="LEUCINE-RESPONSIVE REGULATORY PROTEIN"/>
    <property type="match status" value="1"/>
</dbReference>
<dbReference type="InterPro" id="IPR036390">
    <property type="entry name" value="WH_DNA-bd_sf"/>
</dbReference>
<evidence type="ECO:0000256" key="4">
    <source>
        <dbReference type="SAM" id="MobiDB-lite"/>
    </source>
</evidence>
<evidence type="ECO:0000313" key="7">
    <source>
        <dbReference type="Proteomes" id="UP000830434"/>
    </source>
</evidence>
<dbReference type="GO" id="GO:0043200">
    <property type="term" value="P:response to amino acid"/>
    <property type="evidence" value="ECO:0007669"/>
    <property type="project" value="TreeGrafter"/>
</dbReference>
<dbReference type="InterPro" id="IPR011991">
    <property type="entry name" value="ArsR-like_HTH"/>
</dbReference>
<proteinExistence type="predicted"/>
<evidence type="ECO:0000259" key="5">
    <source>
        <dbReference type="PROSITE" id="PS50956"/>
    </source>
</evidence>
<dbReference type="KEGG" id="haxz:M0R88_17690"/>
<name>A0A8U0IHL6_9EURY</name>
<keyword evidence="7" id="KW-1185">Reference proteome</keyword>
<dbReference type="RefSeq" id="WP_248654739.1">
    <property type="nucleotide sequence ID" value="NZ_CP096658.1"/>
</dbReference>
<dbReference type="CDD" id="cd00090">
    <property type="entry name" value="HTH_ARSR"/>
    <property type="match status" value="1"/>
</dbReference>
<dbReference type="GO" id="GO:0043565">
    <property type="term" value="F:sequence-specific DNA binding"/>
    <property type="evidence" value="ECO:0007669"/>
    <property type="project" value="InterPro"/>
</dbReference>
<dbReference type="PRINTS" id="PR00033">
    <property type="entry name" value="HTHASNC"/>
</dbReference>
<keyword evidence="1" id="KW-0805">Transcription regulation</keyword>
<evidence type="ECO:0000256" key="2">
    <source>
        <dbReference type="ARBA" id="ARBA00023125"/>
    </source>
</evidence>
<accession>A0A8U0IHL6</accession>
<evidence type="ECO:0000313" key="6">
    <source>
        <dbReference type="EMBL" id="UPW00328.1"/>
    </source>
</evidence>
<dbReference type="GeneID" id="72191727"/>
<keyword evidence="2" id="KW-0238">DNA-binding</keyword>
<dbReference type="InterPro" id="IPR019888">
    <property type="entry name" value="Tscrpt_reg_AsnC-like"/>
</dbReference>
<dbReference type="PANTHER" id="PTHR30154:SF34">
    <property type="entry name" value="TRANSCRIPTIONAL REGULATOR AZLB"/>
    <property type="match status" value="1"/>
</dbReference>
<dbReference type="EMBL" id="CP096658">
    <property type="protein sequence ID" value="UPW00328.1"/>
    <property type="molecule type" value="Genomic_DNA"/>
</dbReference>
<evidence type="ECO:0000256" key="1">
    <source>
        <dbReference type="ARBA" id="ARBA00023015"/>
    </source>
</evidence>
<dbReference type="Proteomes" id="UP000830434">
    <property type="component" value="Chromosome"/>
</dbReference>
<dbReference type="Gene3D" id="1.10.10.10">
    <property type="entry name" value="Winged helix-like DNA-binding domain superfamily/Winged helix DNA-binding domain"/>
    <property type="match status" value="1"/>
</dbReference>
<dbReference type="AlphaFoldDB" id="A0A8U0IHL6"/>
<evidence type="ECO:0000256" key="3">
    <source>
        <dbReference type="ARBA" id="ARBA00023163"/>
    </source>
</evidence>
<keyword evidence="3" id="KW-0804">Transcription</keyword>
<dbReference type="InterPro" id="IPR000485">
    <property type="entry name" value="AsnC-type_HTH_dom"/>
</dbReference>
<feature type="compositionally biased region" description="Acidic residues" evidence="4">
    <location>
        <begin position="154"/>
        <end position="165"/>
    </location>
</feature>
<reference evidence="6" key="1">
    <citation type="submission" date="2022-04" db="EMBL/GenBank/DDBJ databases">
        <title>Diverse halophilic archaea isolated from saline environments.</title>
        <authorList>
            <person name="Cui H.-L."/>
        </authorList>
    </citation>
    <scope>NUCLEOTIDE SEQUENCE</scope>
    <source>
        <strain evidence="6">XZYJT40</strain>
    </source>
</reference>
<gene>
    <name evidence="6" type="ORF">M0R88_17690</name>
</gene>
<feature type="domain" description="HTH asnC-type" evidence="5">
    <location>
        <begin position="4"/>
        <end position="66"/>
    </location>
</feature>
<dbReference type="SUPFAM" id="SSF46785">
    <property type="entry name" value="Winged helix' DNA-binding domain"/>
    <property type="match status" value="1"/>
</dbReference>
<sequence>MVELDNVDRGILHELQMDARNRTAQEIADKVDVSASTVRNRIEQLEDDGIIEGYHPKIDYEAADLPLQVLFVCTAPPSERTAMVEQVLDIRGVVDVRETLTGQRNLFVEAVGTGTADTVRITDAIHEVGLSIESSEILCQRRVQPFNHFFFTDPYDDGKDDDGKDDDGKDDDRDDP</sequence>
<protein>
    <submittedName>
        <fullName evidence="6">Winged helix-turn-helix transcriptional regulator</fullName>
    </submittedName>
</protein>